<evidence type="ECO:0000256" key="4">
    <source>
        <dbReference type="ARBA" id="ARBA00005638"/>
    </source>
</evidence>
<dbReference type="Proteomes" id="UP001597201">
    <property type="component" value="Unassembled WGS sequence"/>
</dbReference>
<evidence type="ECO:0000259" key="10">
    <source>
        <dbReference type="Pfam" id="PF01379"/>
    </source>
</evidence>
<comment type="function">
    <text evidence="2">Tetrapolymerization of the monopyrrole PBG into the hydroxymethylbilane pre-uroporphyrinogen in several discrete steps.</text>
</comment>
<comment type="catalytic activity">
    <reaction evidence="8">
        <text>4 porphobilinogen + H2O = hydroxymethylbilane + 4 NH4(+)</text>
        <dbReference type="Rhea" id="RHEA:13185"/>
        <dbReference type="ChEBI" id="CHEBI:15377"/>
        <dbReference type="ChEBI" id="CHEBI:28938"/>
        <dbReference type="ChEBI" id="CHEBI:57845"/>
        <dbReference type="ChEBI" id="CHEBI:58126"/>
        <dbReference type="EC" id="2.5.1.61"/>
    </reaction>
</comment>
<dbReference type="SUPFAM" id="SSF53850">
    <property type="entry name" value="Periplasmic binding protein-like II"/>
    <property type="match status" value="1"/>
</dbReference>
<evidence type="ECO:0000256" key="8">
    <source>
        <dbReference type="ARBA" id="ARBA00048169"/>
    </source>
</evidence>
<dbReference type="PROSITE" id="PS00533">
    <property type="entry name" value="PORPHOBILINOGEN_DEAM"/>
    <property type="match status" value="1"/>
</dbReference>
<dbReference type="PRINTS" id="PR00151">
    <property type="entry name" value="PORPHBDMNASE"/>
</dbReference>
<dbReference type="RefSeq" id="WP_377177884.1">
    <property type="nucleotide sequence ID" value="NZ_JBHTMY010000003.1"/>
</dbReference>
<evidence type="ECO:0000256" key="5">
    <source>
        <dbReference type="ARBA" id="ARBA00011245"/>
    </source>
</evidence>
<comment type="subunit">
    <text evidence="5">Monomer.</text>
</comment>
<evidence type="ECO:0000313" key="12">
    <source>
        <dbReference type="EMBL" id="MFD1315576.1"/>
    </source>
</evidence>
<dbReference type="InterPro" id="IPR022419">
    <property type="entry name" value="Porphobilin_deaminase_cofac_BS"/>
</dbReference>
<protein>
    <recommendedName>
        <fullName evidence="9">Hydroxymethylbilane synthase</fullName>
        <ecNumber evidence="9">2.5.1.61</ecNumber>
    </recommendedName>
</protein>
<dbReference type="PANTHER" id="PTHR11557:SF0">
    <property type="entry name" value="PORPHOBILINOGEN DEAMINASE"/>
    <property type="match status" value="1"/>
</dbReference>
<dbReference type="PANTHER" id="PTHR11557">
    <property type="entry name" value="PORPHOBILINOGEN DEAMINASE"/>
    <property type="match status" value="1"/>
</dbReference>
<feature type="domain" description="Porphobilinogen deaminase C-terminal" evidence="11">
    <location>
        <begin position="225"/>
        <end position="291"/>
    </location>
</feature>
<evidence type="ECO:0000256" key="9">
    <source>
        <dbReference type="NCBIfam" id="TIGR00212"/>
    </source>
</evidence>
<dbReference type="SUPFAM" id="SSF54782">
    <property type="entry name" value="Porphobilinogen deaminase (hydroxymethylbilane synthase), C-terminal domain"/>
    <property type="match status" value="1"/>
</dbReference>
<comment type="cofactor">
    <cofactor evidence="1">
        <name>dipyrromethane</name>
        <dbReference type="ChEBI" id="CHEBI:60342"/>
    </cofactor>
</comment>
<dbReference type="Pfam" id="PF01379">
    <property type="entry name" value="Porphobil_deam"/>
    <property type="match status" value="1"/>
</dbReference>
<dbReference type="EMBL" id="JBHTMY010000003">
    <property type="protein sequence ID" value="MFD1315576.1"/>
    <property type="molecule type" value="Genomic_DNA"/>
</dbReference>
<reference evidence="13" key="1">
    <citation type="journal article" date="2019" name="Int. J. Syst. Evol. Microbiol.">
        <title>The Global Catalogue of Microorganisms (GCM) 10K type strain sequencing project: providing services to taxonomists for standard genome sequencing and annotation.</title>
        <authorList>
            <consortium name="The Broad Institute Genomics Platform"/>
            <consortium name="The Broad Institute Genome Sequencing Center for Infectious Disease"/>
            <person name="Wu L."/>
            <person name="Ma J."/>
        </authorList>
    </citation>
    <scope>NUCLEOTIDE SEQUENCE [LARGE SCALE GENOMIC DNA]</scope>
    <source>
        <strain evidence="13">CCUG 61485</strain>
    </source>
</reference>
<proteinExistence type="inferred from homology"/>
<evidence type="ECO:0000313" key="13">
    <source>
        <dbReference type="Proteomes" id="UP001597201"/>
    </source>
</evidence>
<gene>
    <name evidence="12" type="primary">hemC</name>
    <name evidence="12" type="ORF">ACFQ39_08120</name>
</gene>
<dbReference type="EC" id="2.5.1.61" evidence="9"/>
<dbReference type="NCBIfam" id="TIGR00212">
    <property type="entry name" value="hemC"/>
    <property type="match status" value="1"/>
</dbReference>
<comment type="caution">
    <text evidence="12">The sequence shown here is derived from an EMBL/GenBank/DDBJ whole genome shotgun (WGS) entry which is preliminary data.</text>
</comment>
<evidence type="ECO:0000256" key="1">
    <source>
        <dbReference type="ARBA" id="ARBA00001916"/>
    </source>
</evidence>
<dbReference type="Gene3D" id="3.30.160.40">
    <property type="entry name" value="Porphobilinogen deaminase, C-terminal domain"/>
    <property type="match status" value="1"/>
</dbReference>
<sequence>MKKIVRIGTRSSELALWQAHLVQQNLSKIQITSEIVEVSSKGDEILDKPLHEIGGIGLFTKSLDEALLQGKIDIAVHSMKDVPTDLPKGIVQVAVMKRGPVKDILVFNNKKDTSDLEKVLTIATGSLRRKAQWLKKYPEYKVVDLRGNVNTRLRKLYESNWQGAVFAEAGLTRIDLLPKNFEVLDWMIPAPAQGAVMVVALDGDINFLSEMAKLNCEKTEKATYIERAFMKTLEGGCTAPIGAHAKIEDENITFDGILIDLDGSQSFEIHEEEKLENWENFGKNCALKLLNSGGSNLMKKIKSQMSH</sequence>
<dbReference type="InterPro" id="IPR000860">
    <property type="entry name" value="HemC"/>
</dbReference>
<keyword evidence="6 12" id="KW-0808">Transferase</keyword>
<dbReference type="InterPro" id="IPR036803">
    <property type="entry name" value="Porphobilinogen_deaminase_C_sf"/>
</dbReference>
<dbReference type="InterPro" id="IPR022418">
    <property type="entry name" value="Porphobilinogen_deaminase_C"/>
</dbReference>
<dbReference type="InterPro" id="IPR022417">
    <property type="entry name" value="Porphobilin_deaminase_N"/>
</dbReference>
<organism evidence="12 13">
    <name type="scientific">Namhaeicola litoreus</name>
    <dbReference type="NCBI Taxonomy" id="1052145"/>
    <lineage>
        <taxon>Bacteria</taxon>
        <taxon>Pseudomonadati</taxon>
        <taxon>Bacteroidota</taxon>
        <taxon>Flavobacteriia</taxon>
        <taxon>Flavobacteriales</taxon>
        <taxon>Flavobacteriaceae</taxon>
        <taxon>Namhaeicola</taxon>
    </lineage>
</organism>
<dbReference type="GO" id="GO:0004418">
    <property type="term" value="F:hydroxymethylbilane synthase activity"/>
    <property type="evidence" value="ECO:0007669"/>
    <property type="project" value="UniProtKB-EC"/>
</dbReference>
<feature type="domain" description="Porphobilinogen deaminase N-terminal" evidence="10">
    <location>
        <begin position="5"/>
        <end position="204"/>
    </location>
</feature>
<evidence type="ECO:0000256" key="3">
    <source>
        <dbReference type="ARBA" id="ARBA00004735"/>
    </source>
</evidence>
<keyword evidence="7" id="KW-0627">Porphyrin biosynthesis</keyword>
<dbReference type="PIRSF" id="PIRSF001438">
    <property type="entry name" value="4pyrrol_synth_OHMeBilane_synth"/>
    <property type="match status" value="1"/>
</dbReference>
<evidence type="ECO:0000256" key="2">
    <source>
        <dbReference type="ARBA" id="ARBA00002869"/>
    </source>
</evidence>
<dbReference type="Pfam" id="PF03900">
    <property type="entry name" value="Porphobil_deamC"/>
    <property type="match status" value="1"/>
</dbReference>
<name>A0ABW3Y185_9FLAO</name>
<dbReference type="Gene3D" id="3.40.190.10">
    <property type="entry name" value="Periplasmic binding protein-like II"/>
    <property type="match status" value="2"/>
</dbReference>
<evidence type="ECO:0000259" key="11">
    <source>
        <dbReference type="Pfam" id="PF03900"/>
    </source>
</evidence>
<keyword evidence="13" id="KW-1185">Reference proteome</keyword>
<comment type="pathway">
    <text evidence="3">Porphyrin-containing compound metabolism; protoporphyrin-IX biosynthesis; coproporphyrinogen-III from 5-aminolevulinate: step 2/4.</text>
</comment>
<evidence type="ECO:0000256" key="7">
    <source>
        <dbReference type="ARBA" id="ARBA00023244"/>
    </source>
</evidence>
<evidence type="ECO:0000256" key="6">
    <source>
        <dbReference type="ARBA" id="ARBA00022679"/>
    </source>
</evidence>
<accession>A0ABW3Y185</accession>
<comment type="similarity">
    <text evidence="4">Belongs to the HMBS family.</text>
</comment>